<dbReference type="AlphaFoldDB" id="A0A0Q9YHC8"/>
<dbReference type="STRING" id="437022.CC99x_00248"/>
<gene>
    <name evidence="1" type="ORF">CC99x_00248</name>
</gene>
<organism evidence="1">
    <name type="scientific">Candidatus Berkiella cookevillensis</name>
    <dbReference type="NCBI Taxonomy" id="437022"/>
    <lineage>
        <taxon>Bacteria</taxon>
        <taxon>Pseudomonadati</taxon>
        <taxon>Pseudomonadota</taxon>
        <taxon>Gammaproteobacteria</taxon>
        <taxon>Candidatus Berkiellales</taxon>
        <taxon>Candidatus Berkiellaceae</taxon>
        <taxon>Candidatus Berkiella</taxon>
    </lineage>
</organism>
<dbReference type="EMBL" id="LKHV01000001">
    <property type="protein sequence ID" value="KRG20027.1"/>
    <property type="molecule type" value="Genomic_DNA"/>
</dbReference>
<reference evidence="1" key="1">
    <citation type="submission" date="2015-09" db="EMBL/GenBank/DDBJ databases">
        <title>Draft Genome Sequences of Two Novel Amoeba-resistant Intranuclear Bacteria, Candidatus Berkiella cookevillensis and Candidatus Berkiella aquae.</title>
        <authorList>
            <person name="Mehari Y.T."/>
            <person name="Arivett B.A."/>
            <person name="Farone A.L."/>
            <person name="Gunderson J.H."/>
            <person name="Farone M.B."/>
        </authorList>
    </citation>
    <scope>NUCLEOTIDE SEQUENCE [LARGE SCALE GENOMIC DNA]</scope>
    <source>
        <strain evidence="1">CC99</strain>
    </source>
</reference>
<protein>
    <submittedName>
        <fullName evidence="1">Uncharacterized protein</fullName>
    </submittedName>
</protein>
<comment type="caution">
    <text evidence="1">The sequence shown here is derived from an EMBL/GenBank/DDBJ whole genome shotgun (WGS) entry which is preliminary data.</text>
</comment>
<evidence type="ECO:0000313" key="1">
    <source>
        <dbReference type="EMBL" id="KRG20027.1"/>
    </source>
</evidence>
<proteinExistence type="predicted"/>
<accession>A0A0Q9YHC8</accession>
<sequence>MIFQVGVKPRATGVYTKVHEDCERAKTTPLTLCPLWVKLMCEDYH</sequence>
<name>A0A0Q9YHC8_9GAMM</name>